<gene>
    <name evidence="1" type="ORF">CH063_08974</name>
</gene>
<reference evidence="2" key="1">
    <citation type="journal article" date="2012" name="Nat. Genet.">
        <title>Lifestyle transitions in plant pathogenic Colletotrichum fungi deciphered by genome and transcriptome analyses.</title>
        <authorList>
            <person name="O'Connell R.J."/>
            <person name="Thon M.R."/>
            <person name="Hacquard S."/>
            <person name="Amyotte S.G."/>
            <person name="Kleemann J."/>
            <person name="Torres M.F."/>
            <person name="Damm U."/>
            <person name="Buiate E.A."/>
            <person name="Epstein L."/>
            <person name="Alkan N."/>
            <person name="Altmueller J."/>
            <person name="Alvarado-Balderrama L."/>
            <person name="Bauser C.A."/>
            <person name="Becker C."/>
            <person name="Birren B.W."/>
            <person name="Chen Z."/>
            <person name="Choi J."/>
            <person name="Crouch J.A."/>
            <person name="Duvick J.P."/>
            <person name="Farman M.A."/>
            <person name="Gan P."/>
            <person name="Heiman D."/>
            <person name="Henrissat B."/>
            <person name="Howard R.J."/>
            <person name="Kabbage M."/>
            <person name="Koch C."/>
            <person name="Kracher B."/>
            <person name="Kubo Y."/>
            <person name="Law A.D."/>
            <person name="Lebrun M.-H."/>
            <person name="Lee Y.-H."/>
            <person name="Miyara I."/>
            <person name="Moore N."/>
            <person name="Neumann U."/>
            <person name="Nordstroem K."/>
            <person name="Panaccione D.G."/>
            <person name="Panstruga R."/>
            <person name="Place M."/>
            <person name="Proctor R.H."/>
            <person name="Prusky D."/>
            <person name="Rech G."/>
            <person name="Reinhardt R."/>
            <person name="Rollins J.A."/>
            <person name="Rounsley S."/>
            <person name="Schardl C.L."/>
            <person name="Schwartz D.C."/>
            <person name="Shenoy N."/>
            <person name="Shirasu K."/>
            <person name="Sikhakolli U.R."/>
            <person name="Stueber K."/>
            <person name="Sukno S.A."/>
            <person name="Sweigard J.A."/>
            <person name="Takano Y."/>
            <person name="Takahara H."/>
            <person name="Trail F."/>
            <person name="van der Does H.C."/>
            <person name="Voll L.M."/>
            <person name="Will I."/>
            <person name="Young S."/>
            <person name="Zeng Q."/>
            <person name="Zhang J."/>
            <person name="Zhou S."/>
            <person name="Dickman M.B."/>
            <person name="Schulze-Lefert P."/>
            <person name="Ver Loren van Themaat E."/>
            <person name="Ma L.-J."/>
            <person name="Vaillancourt L.J."/>
        </authorList>
    </citation>
    <scope>NUCLEOTIDE SEQUENCE [LARGE SCALE GENOMIC DNA]</scope>
    <source>
        <strain evidence="2">IMI 349063</strain>
    </source>
</reference>
<proteinExistence type="predicted"/>
<dbReference type="AlphaFoldDB" id="H1VBV9"/>
<name>H1VBV9_COLHI</name>
<evidence type="ECO:0000313" key="2">
    <source>
        <dbReference type="Proteomes" id="UP000007174"/>
    </source>
</evidence>
<feature type="non-terminal residue" evidence="1">
    <location>
        <position position="1"/>
    </location>
</feature>
<sequence length="49" mass="5531">RFTASPERFDEASPPMSPCMKRQYRLMIDHFASRNAYSSSSSPGSDHGH</sequence>
<dbReference type="VEuPathDB" id="FungiDB:CH63R_13423"/>
<protein>
    <submittedName>
        <fullName evidence="1">Uncharacterized protein</fullName>
    </submittedName>
</protein>
<organism evidence="1 2">
    <name type="scientific">Colletotrichum higginsianum (strain IMI 349063)</name>
    <name type="common">Crucifer anthracnose fungus</name>
    <dbReference type="NCBI Taxonomy" id="759273"/>
    <lineage>
        <taxon>Eukaryota</taxon>
        <taxon>Fungi</taxon>
        <taxon>Dikarya</taxon>
        <taxon>Ascomycota</taxon>
        <taxon>Pezizomycotina</taxon>
        <taxon>Sordariomycetes</taxon>
        <taxon>Hypocreomycetidae</taxon>
        <taxon>Glomerellales</taxon>
        <taxon>Glomerellaceae</taxon>
        <taxon>Colletotrichum</taxon>
        <taxon>Colletotrichum destructivum species complex</taxon>
    </lineage>
</organism>
<dbReference type="HOGENOM" id="CLU_3147164_0_0_1"/>
<evidence type="ECO:0000313" key="1">
    <source>
        <dbReference type="EMBL" id="CCF37712.1"/>
    </source>
</evidence>
<accession>H1VBV9</accession>
<dbReference type="EMBL" id="CACQ02002593">
    <property type="protein sequence ID" value="CCF37712.1"/>
    <property type="molecule type" value="Genomic_DNA"/>
</dbReference>
<dbReference type="Proteomes" id="UP000007174">
    <property type="component" value="Unassembled WGS sequence"/>
</dbReference>